<proteinExistence type="predicted"/>
<reference evidence="1 2" key="2">
    <citation type="submission" date="2020-08" db="EMBL/GenBank/DDBJ databases">
        <title>Stappia taiwanensis sp. nov., isolated from a coastal thermal spring.</title>
        <authorList>
            <person name="Kampfer P."/>
        </authorList>
    </citation>
    <scope>NUCLEOTIDE SEQUENCE [LARGE SCALE GENOMIC DNA]</scope>
    <source>
        <strain evidence="1 2">DSM 23284</strain>
    </source>
</reference>
<protein>
    <submittedName>
        <fullName evidence="1">Uncharacterized protein</fullName>
    </submittedName>
</protein>
<comment type="caution">
    <text evidence="1">The sequence shown here is derived from an EMBL/GenBank/DDBJ whole genome shotgun (WGS) entry which is preliminary data.</text>
</comment>
<accession>A0A838XL72</accession>
<gene>
    <name evidence="1" type="ORF">H1W37_06315</name>
</gene>
<sequence length="93" mass="10371">MPLIGKSFGKSQQFSFYERNKAWRAKQREHSERFLSQQAAAANVFGVGLNATQSATQLLFQQVAQRVQNEAQAKIDEKNGAIDKAIESLDVTV</sequence>
<evidence type="ECO:0000313" key="1">
    <source>
        <dbReference type="EMBL" id="MBA4611255.1"/>
    </source>
</evidence>
<name>A0A838XL72_9HYPH</name>
<dbReference type="AlphaFoldDB" id="A0A838XL72"/>
<organism evidence="1 2">
    <name type="scientific">Stappia taiwanensis</name>
    <dbReference type="NCBI Taxonomy" id="992267"/>
    <lineage>
        <taxon>Bacteria</taxon>
        <taxon>Pseudomonadati</taxon>
        <taxon>Pseudomonadota</taxon>
        <taxon>Alphaproteobacteria</taxon>
        <taxon>Hyphomicrobiales</taxon>
        <taxon>Stappiaceae</taxon>
        <taxon>Stappia</taxon>
    </lineage>
</organism>
<dbReference type="Proteomes" id="UP000559404">
    <property type="component" value="Unassembled WGS sequence"/>
</dbReference>
<reference evidence="1 2" key="1">
    <citation type="submission" date="2020-07" db="EMBL/GenBank/DDBJ databases">
        <authorList>
            <person name="Li M."/>
        </authorList>
    </citation>
    <scope>NUCLEOTIDE SEQUENCE [LARGE SCALE GENOMIC DNA]</scope>
    <source>
        <strain evidence="1 2">DSM 23284</strain>
    </source>
</reference>
<dbReference type="RefSeq" id="WP_181759444.1">
    <property type="nucleotide sequence ID" value="NZ_BMCR01000002.1"/>
</dbReference>
<dbReference type="EMBL" id="JACEON010000004">
    <property type="protein sequence ID" value="MBA4611255.1"/>
    <property type="molecule type" value="Genomic_DNA"/>
</dbReference>
<evidence type="ECO:0000313" key="2">
    <source>
        <dbReference type="Proteomes" id="UP000559404"/>
    </source>
</evidence>
<keyword evidence="2" id="KW-1185">Reference proteome</keyword>